<evidence type="ECO:0000313" key="1">
    <source>
        <dbReference type="EMBL" id="WVZ86434.1"/>
    </source>
</evidence>
<organism evidence="1 2">
    <name type="scientific">Paspalum notatum var. saurae</name>
    <dbReference type="NCBI Taxonomy" id="547442"/>
    <lineage>
        <taxon>Eukaryota</taxon>
        <taxon>Viridiplantae</taxon>
        <taxon>Streptophyta</taxon>
        <taxon>Embryophyta</taxon>
        <taxon>Tracheophyta</taxon>
        <taxon>Spermatophyta</taxon>
        <taxon>Magnoliopsida</taxon>
        <taxon>Liliopsida</taxon>
        <taxon>Poales</taxon>
        <taxon>Poaceae</taxon>
        <taxon>PACMAD clade</taxon>
        <taxon>Panicoideae</taxon>
        <taxon>Andropogonodae</taxon>
        <taxon>Paspaleae</taxon>
        <taxon>Paspalinae</taxon>
        <taxon>Paspalum</taxon>
    </lineage>
</organism>
<name>A0AAQ3U7R9_PASNO</name>
<evidence type="ECO:0000313" key="2">
    <source>
        <dbReference type="Proteomes" id="UP001341281"/>
    </source>
</evidence>
<keyword evidence="2" id="KW-1185">Reference proteome</keyword>
<protein>
    <submittedName>
        <fullName evidence="1">Uncharacterized protein</fullName>
    </submittedName>
</protein>
<gene>
    <name evidence="1" type="ORF">U9M48_033213</name>
</gene>
<reference evidence="1 2" key="1">
    <citation type="submission" date="2024-02" db="EMBL/GenBank/DDBJ databases">
        <title>High-quality chromosome-scale genome assembly of Pensacola bahiagrass (Paspalum notatum Flugge var. saurae).</title>
        <authorList>
            <person name="Vega J.M."/>
            <person name="Podio M."/>
            <person name="Orjuela J."/>
            <person name="Siena L.A."/>
            <person name="Pessino S.C."/>
            <person name="Combes M.C."/>
            <person name="Mariac C."/>
            <person name="Albertini E."/>
            <person name="Pupilli F."/>
            <person name="Ortiz J.P.A."/>
            <person name="Leblanc O."/>
        </authorList>
    </citation>
    <scope>NUCLEOTIDE SEQUENCE [LARGE SCALE GENOMIC DNA]</scope>
    <source>
        <strain evidence="1">R1</strain>
        <tissue evidence="1">Leaf</tissue>
    </source>
</reference>
<dbReference type="AlphaFoldDB" id="A0AAQ3U7R9"/>
<dbReference type="Proteomes" id="UP001341281">
    <property type="component" value="Chromosome 07"/>
</dbReference>
<dbReference type="EMBL" id="CP144751">
    <property type="protein sequence ID" value="WVZ86434.1"/>
    <property type="molecule type" value="Genomic_DNA"/>
</dbReference>
<sequence length="199" mass="22202">MRVSSVQSGALGKIELCDRGMQSSPNRDDILIDEEMGVVSRMNRAGILVPNADAKHNTGDQLLVESEVFAGHDLLPWHHLVRAKQASADILYVAMQRLVVHNSRVHRVVLVLEIDSSLAPMHGRLPLYYLEKMESGNYIVKYESPNWNDILVNEQMRVTVKAFSGDAPQSTSKFNNGRGGIKCFSSFDIGNREHLNSKS</sequence>
<accession>A0AAQ3U7R9</accession>
<proteinExistence type="predicted"/>